<feature type="compositionally biased region" description="Basic and acidic residues" evidence="15">
    <location>
        <begin position="60"/>
        <end position="69"/>
    </location>
</feature>
<comment type="pathway">
    <text evidence="1">Glycan biosynthesis; glycogen biosynthesis.</text>
</comment>
<dbReference type="GO" id="GO:0016301">
    <property type="term" value="F:kinase activity"/>
    <property type="evidence" value="ECO:0007669"/>
    <property type="project" value="UniProtKB-KW"/>
</dbReference>
<keyword evidence="18" id="KW-1185">Reference proteome</keyword>
<evidence type="ECO:0000256" key="6">
    <source>
        <dbReference type="ARBA" id="ARBA00022600"/>
    </source>
</evidence>
<comment type="catalytic activity">
    <reaction evidence="14">
        <text>D-maltose + ATP = alpha-maltose 1-phosphate + ADP + H(+)</text>
        <dbReference type="Rhea" id="RHEA:31915"/>
        <dbReference type="ChEBI" id="CHEBI:15378"/>
        <dbReference type="ChEBI" id="CHEBI:17306"/>
        <dbReference type="ChEBI" id="CHEBI:30616"/>
        <dbReference type="ChEBI" id="CHEBI:63576"/>
        <dbReference type="ChEBI" id="CHEBI:456216"/>
        <dbReference type="EC" id="2.7.1.175"/>
    </reaction>
</comment>
<dbReference type="InterPro" id="IPR011009">
    <property type="entry name" value="Kinase-like_dom_sf"/>
</dbReference>
<gene>
    <name evidence="17" type="ORF">JK386_10725</name>
</gene>
<keyword evidence="6" id="KW-0321">Glycogen metabolism</keyword>
<evidence type="ECO:0000256" key="2">
    <source>
        <dbReference type="ARBA" id="ARBA00006219"/>
    </source>
</evidence>
<evidence type="ECO:0000259" key="16">
    <source>
        <dbReference type="Pfam" id="PF18085"/>
    </source>
</evidence>
<evidence type="ECO:0000256" key="3">
    <source>
        <dbReference type="ARBA" id="ARBA00011245"/>
    </source>
</evidence>
<proteinExistence type="inferred from homology"/>
<reference evidence="17" key="1">
    <citation type="submission" date="2021-01" db="EMBL/GenBank/DDBJ databases">
        <title>Novel species in genus Nocardioides.</title>
        <authorList>
            <person name="Zhang G."/>
        </authorList>
    </citation>
    <scope>NUCLEOTIDE SEQUENCE</scope>
    <source>
        <strain evidence="17">Zg-536</strain>
    </source>
</reference>
<keyword evidence="10" id="KW-0067">ATP-binding</keyword>
<sequence>MATASELLTHVDHEALHAYLDRARWFGSKGRGFTVSEVHVLGEVAPPPGEAAASPAPTDHSTRPAEAAREPRVVVALAEVAFDDGGEPERYQLPLALYDEPQERLDHAFVGRWPAPDGAATGTATDAGAEVVAYDAVQDRAAMALYLRSFETGSGSAIGFVRLGGHELDLTAPGSPFTGEQSNSSVFFGEDSVLKLFRKVTPGENPDVTTHRVLTEAGSTHVAHLYGWIEHDETHLGMLQQFLRTASDGWGIALASVRDLFAEADLHAEEVGGDFASEAARLGEALAEVHAQLREAFPTDTVDAAHVAQVMTDRLEAAIEVVPQLAEHADAARAVFAAMAGLGELPVQRVHADLHLGQTLRTVGGWKLVDFEGEPAKTMDERVRPDSPWRDVAGMTRSFDYAPHAVAASMPEQDPDVLHQRAIRAGEWARRNRKAFLAAYCGDAGFGAEDRTLLTAYVVDKAIYECVYEARNRPTWLSIPLEGVARLTSD</sequence>
<evidence type="ECO:0000256" key="7">
    <source>
        <dbReference type="ARBA" id="ARBA00022679"/>
    </source>
</evidence>
<dbReference type="RefSeq" id="WP_205291685.1">
    <property type="nucleotide sequence ID" value="NZ_CP074406.1"/>
</dbReference>
<evidence type="ECO:0000256" key="11">
    <source>
        <dbReference type="ARBA" id="ARBA00023056"/>
    </source>
</evidence>
<dbReference type="AlphaFoldDB" id="A0A939BWA3"/>
<organism evidence="17 18">
    <name type="scientific">Nocardioides faecalis</name>
    <dbReference type="NCBI Taxonomy" id="2803858"/>
    <lineage>
        <taxon>Bacteria</taxon>
        <taxon>Bacillati</taxon>
        <taxon>Actinomycetota</taxon>
        <taxon>Actinomycetes</taxon>
        <taxon>Propionibacteriales</taxon>
        <taxon>Nocardioidaceae</taxon>
        <taxon>Nocardioides</taxon>
    </lineage>
</organism>
<comment type="subunit">
    <text evidence="3">Monomer.</text>
</comment>
<keyword evidence="9" id="KW-0418">Kinase</keyword>
<evidence type="ECO:0000256" key="5">
    <source>
        <dbReference type="ARBA" id="ARBA00013882"/>
    </source>
</evidence>
<keyword evidence="8" id="KW-0547">Nucleotide-binding</keyword>
<name>A0A939BWA3_9ACTN</name>
<accession>A0A939BWA3</accession>
<dbReference type="Proteomes" id="UP000663791">
    <property type="component" value="Unassembled WGS sequence"/>
</dbReference>
<keyword evidence="11" id="KW-0320">Glycogen biosynthesis</keyword>
<dbReference type="GO" id="GO:0005524">
    <property type="term" value="F:ATP binding"/>
    <property type="evidence" value="ECO:0007669"/>
    <property type="project" value="UniProtKB-KW"/>
</dbReference>
<dbReference type="InterPro" id="IPR040999">
    <property type="entry name" value="Mak_N_cap"/>
</dbReference>
<dbReference type="EMBL" id="JAERTX010000008">
    <property type="protein sequence ID" value="MBM9460377.1"/>
    <property type="molecule type" value="Genomic_DNA"/>
</dbReference>
<comment type="caution">
    <text evidence="17">The sequence shown here is derived from an EMBL/GenBank/DDBJ whole genome shotgun (WGS) entry which is preliminary data.</text>
</comment>
<evidence type="ECO:0000313" key="17">
    <source>
        <dbReference type="EMBL" id="MBM9460377.1"/>
    </source>
</evidence>
<evidence type="ECO:0000256" key="13">
    <source>
        <dbReference type="ARBA" id="ARBA00031251"/>
    </source>
</evidence>
<dbReference type="EC" id="2.7.1.175" evidence="4"/>
<evidence type="ECO:0000313" key="18">
    <source>
        <dbReference type="Proteomes" id="UP000663791"/>
    </source>
</evidence>
<evidence type="ECO:0000256" key="14">
    <source>
        <dbReference type="ARBA" id="ARBA00049067"/>
    </source>
</evidence>
<evidence type="ECO:0000256" key="1">
    <source>
        <dbReference type="ARBA" id="ARBA00004964"/>
    </source>
</evidence>
<evidence type="ECO:0000256" key="8">
    <source>
        <dbReference type="ARBA" id="ARBA00022741"/>
    </source>
</evidence>
<keyword evidence="7" id="KW-0808">Transferase</keyword>
<evidence type="ECO:0000256" key="12">
    <source>
        <dbReference type="ARBA" id="ARBA00023277"/>
    </source>
</evidence>
<dbReference type="GO" id="GO:0005978">
    <property type="term" value="P:glycogen biosynthetic process"/>
    <property type="evidence" value="ECO:0007669"/>
    <property type="project" value="UniProtKB-KW"/>
</dbReference>
<keyword evidence="12" id="KW-0119">Carbohydrate metabolism</keyword>
<dbReference type="Pfam" id="PF18085">
    <property type="entry name" value="Mak_N_cap"/>
    <property type="match status" value="1"/>
</dbReference>
<comment type="similarity">
    <text evidence="2">Belongs to the aminoglycoside phosphotransferase family.</text>
</comment>
<dbReference type="Gene3D" id="3.90.1200.10">
    <property type="match status" value="1"/>
</dbReference>
<evidence type="ECO:0000256" key="10">
    <source>
        <dbReference type="ARBA" id="ARBA00022840"/>
    </source>
</evidence>
<feature type="region of interest" description="Disordered" evidence="15">
    <location>
        <begin position="45"/>
        <end position="69"/>
    </location>
</feature>
<evidence type="ECO:0000256" key="9">
    <source>
        <dbReference type="ARBA" id="ARBA00022777"/>
    </source>
</evidence>
<feature type="domain" description="Maltokinase N-terminal cap" evidence="16">
    <location>
        <begin position="61"/>
        <end position="117"/>
    </location>
</feature>
<evidence type="ECO:0000256" key="15">
    <source>
        <dbReference type="SAM" id="MobiDB-lite"/>
    </source>
</evidence>
<evidence type="ECO:0000256" key="4">
    <source>
        <dbReference type="ARBA" id="ARBA00011962"/>
    </source>
</evidence>
<dbReference type="SUPFAM" id="SSF56112">
    <property type="entry name" value="Protein kinase-like (PK-like)"/>
    <property type="match status" value="1"/>
</dbReference>
<protein>
    <recommendedName>
        <fullName evidence="5">Maltokinase</fullName>
        <ecNumber evidence="4">2.7.1.175</ecNumber>
    </recommendedName>
    <alternativeName>
        <fullName evidence="13">Maltose-1-phosphate synthase</fullName>
    </alternativeName>
</protein>